<organism evidence="1 2">
    <name type="scientific">Cichorium intybus</name>
    <name type="common">Chicory</name>
    <dbReference type="NCBI Taxonomy" id="13427"/>
    <lineage>
        <taxon>Eukaryota</taxon>
        <taxon>Viridiplantae</taxon>
        <taxon>Streptophyta</taxon>
        <taxon>Embryophyta</taxon>
        <taxon>Tracheophyta</taxon>
        <taxon>Spermatophyta</taxon>
        <taxon>Magnoliopsida</taxon>
        <taxon>eudicotyledons</taxon>
        <taxon>Gunneridae</taxon>
        <taxon>Pentapetalae</taxon>
        <taxon>asterids</taxon>
        <taxon>campanulids</taxon>
        <taxon>Asterales</taxon>
        <taxon>Asteraceae</taxon>
        <taxon>Cichorioideae</taxon>
        <taxon>Cichorieae</taxon>
        <taxon>Cichoriinae</taxon>
        <taxon>Cichorium</taxon>
    </lineage>
</organism>
<comment type="caution">
    <text evidence="1">The sequence shown here is derived from an EMBL/GenBank/DDBJ whole genome shotgun (WGS) entry which is preliminary data.</text>
</comment>
<dbReference type="EMBL" id="CM042011">
    <property type="protein sequence ID" value="KAI3766611.1"/>
    <property type="molecule type" value="Genomic_DNA"/>
</dbReference>
<reference evidence="2" key="1">
    <citation type="journal article" date="2022" name="Mol. Ecol. Resour.">
        <title>The genomes of chicory, endive, great burdock and yacon provide insights into Asteraceae palaeo-polyploidization history and plant inulin production.</title>
        <authorList>
            <person name="Fan W."/>
            <person name="Wang S."/>
            <person name="Wang H."/>
            <person name="Wang A."/>
            <person name="Jiang F."/>
            <person name="Liu H."/>
            <person name="Zhao H."/>
            <person name="Xu D."/>
            <person name="Zhang Y."/>
        </authorList>
    </citation>
    <scope>NUCLEOTIDE SEQUENCE [LARGE SCALE GENOMIC DNA]</scope>
    <source>
        <strain evidence="2">cv. Punajuju</strain>
    </source>
</reference>
<evidence type="ECO:0000313" key="1">
    <source>
        <dbReference type="EMBL" id="KAI3766611.1"/>
    </source>
</evidence>
<evidence type="ECO:0000313" key="2">
    <source>
        <dbReference type="Proteomes" id="UP001055811"/>
    </source>
</evidence>
<accession>A0ACB9F6P1</accession>
<protein>
    <submittedName>
        <fullName evidence="1">Uncharacterized protein</fullName>
    </submittedName>
</protein>
<name>A0ACB9F6P1_CICIN</name>
<sequence length="819" mass="90842">MDITTFLLSAQSANAEVQTTVLDRLRQFQHENLPQFLLDLALQLSNDNNPLESRILAGIMLKNSLDVTTTWVSIDSSIRDQIKGLLLNTLGSSDSKAGHTAAQVIAKIASVEIPRKEWPDLIRSLLKNISQQDTPTSLKQATLESLGYVCEEISHNDLAQTEVDLVLNTLVQGLHVSQEHCVRLAAATALCNALNFTQTNFEKKAETNCIMEVICQKAKDKDPPVRKAAFECLVSIASTYYEFLEPYMITLFEITTDGFKDEEKSVAIQAITFWSSICEEEIKRQDIKSREIRNSHPHLLLIQQTRNQLVGLLLQTLLKQDHEDDIWSLSMAAGTCLGLIARTIGDSIVSLVLPTVCNFLIRPVWESRAAGAYALGSILEGPSVETLSSRVLNALTLLFYAMKDQNSHVRYTTVCTLSRIFELLHSPATGSSVISPHNIQRTIQALLESIKDSPHIAEKGCEAIYYIAQGYEAFQSGSSVLTPYLAEIITSLITTAERTDVDNSKLRSAAYVTLNEVVRCSNLSEASQTIRDLLTTVMSKLETTELQILSPDDREKQGDLQALLCGALHVIIRKLSSMEETKPSIVQAADRIMLLFLKVFTCKSAAVHKEAMLATRELVCATGPEFGKYMPDFWKYLESGLKNFEDYQLCAISVGVVSDICRALDVKILPYCDSIMTLLLEDLSSGNLHPSVKPPIFSCFGDVALVIGERFEKYVSHAVPKMQEAADICGDIDVNDEEMVEYGNQLKRSIVEAYSCILKVLKNSKPELMLPHTSKLLKFIEVVIKDVHRDESVATAAVAILGDLVKVLGSQSWHLEANY</sequence>
<keyword evidence="2" id="KW-1185">Reference proteome</keyword>
<reference evidence="1 2" key="2">
    <citation type="journal article" date="2022" name="Mol. Ecol. Resour.">
        <title>The genomes of chicory, endive, great burdock and yacon provide insights into Asteraceae paleo-polyploidization history and plant inulin production.</title>
        <authorList>
            <person name="Fan W."/>
            <person name="Wang S."/>
            <person name="Wang H."/>
            <person name="Wang A."/>
            <person name="Jiang F."/>
            <person name="Liu H."/>
            <person name="Zhao H."/>
            <person name="Xu D."/>
            <person name="Zhang Y."/>
        </authorList>
    </citation>
    <scope>NUCLEOTIDE SEQUENCE [LARGE SCALE GENOMIC DNA]</scope>
    <source>
        <strain evidence="2">cv. Punajuju</strain>
        <tissue evidence="1">Leaves</tissue>
    </source>
</reference>
<gene>
    <name evidence="1" type="ORF">L2E82_16676</name>
</gene>
<proteinExistence type="predicted"/>
<dbReference type="Proteomes" id="UP001055811">
    <property type="component" value="Linkage Group LG03"/>
</dbReference>